<evidence type="ECO:0000313" key="3">
    <source>
        <dbReference type="Proteomes" id="UP000683246"/>
    </source>
</evidence>
<dbReference type="GO" id="GO:0006313">
    <property type="term" value="P:DNA transposition"/>
    <property type="evidence" value="ECO:0007669"/>
    <property type="project" value="InterPro"/>
</dbReference>
<dbReference type="AlphaFoldDB" id="A0A8J8MG71"/>
<dbReference type="GO" id="GO:0003677">
    <property type="term" value="F:DNA binding"/>
    <property type="evidence" value="ECO:0007669"/>
    <property type="project" value="InterPro"/>
</dbReference>
<keyword evidence="1" id="KW-0175">Coiled coil</keyword>
<evidence type="ECO:0000256" key="1">
    <source>
        <dbReference type="SAM" id="Coils"/>
    </source>
</evidence>
<dbReference type="InterPro" id="IPR002514">
    <property type="entry name" value="Transposase_8"/>
</dbReference>
<dbReference type="PANTHER" id="PTHR33215">
    <property type="entry name" value="PROTEIN DISTAL ANTENNA"/>
    <property type="match status" value="1"/>
</dbReference>
<dbReference type="PANTHER" id="PTHR33215:SF13">
    <property type="entry name" value="PROTEIN DISTAL ANTENNA"/>
    <property type="match status" value="1"/>
</dbReference>
<protein>
    <submittedName>
        <fullName evidence="2">Transposase</fullName>
    </submittedName>
</protein>
<dbReference type="KEGG" id="vpy:HZI73_00505"/>
<keyword evidence="3" id="KW-1185">Reference proteome</keyword>
<organism evidence="2 3">
    <name type="scientific">Vallitalea pronyensis</name>
    <dbReference type="NCBI Taxonomy" id="1348613"/>
    <lineage>
        <taxon>Bacteria</taxon>
        <taxon>Bacillati</taxon>
        <taxon>Bacillota</taxon>
        <taxon>Clostridia</taxon>
        <taxon>Lachnospirales</taxon>
        <taxon>Vallitaleaceae</taxon>
        <taxon>Vallitalea</taxon>
    </lineage>
</organism>
<evidence type="ECO:0000313" key="2">
    <source>
        <dbReference type="EMBL" id="QUI20881.1"/>
    </source>
</evidence>
<proteinExistence type="predicted"/>
<dbReference type="GO" id="GO:0004803">
    <property type="term" value="F:transposase activity"/>
    <property type="evidence" value="ECO:0007669"/>
    <property type="project" value="InterPro"/>
</dbReference>
<reference evidence="2" key="1">
    <citation type="submission" date="2020-07" db="EMBL/GenBank/DDBJ databases">
        <title>Vallitalea pronyensis genome.</title>
        <authorList>
            <person name="Postec A."/>
        </authorList>
    </citation>
    <scope>NUCLEOTIDE SEQUENCE</scope>
    <source>
        <strain evidence="2">FatNI3</strain>
    </source>
</reference>
<dbReference type="Pfam" id="PF01527">
    <property type="entry name" value="HTH_Tnp_1"/>
    <property type="match status" value="1"/>
</dbReference>
<gene>
    <name evidence="2" type="ORF">HZI73_00505</name>
</gene>
<dbReference type="Gene3D" id="1.10.10.60">
    <property type="entry name" value="Homeodomain-like"/>
    <property type="match status" value="1"/>
</dbReference>
<name>A0A8J8MG71_9FIRM</name>
<dbReference type="Proteomes" id="UP000683246">
    <property type="component" value="Chromosome"/>
</dbReference>
<dbReference type="SUPFAM" id="SSF46689">
    <property type="entry name" value="Homeodomain-like"/>
    <property type="match status" value="1"/>
</dbReference>
<dbReference type="EMBL" id="CP058649">
    <property type="protein sequence ID" value="QUI20881.1"/>
    <property type="molecule type" value="Genomic_DNA"/>
</dbReference>
<sequence>MGTKNSRHYTTEFKQDAVNYYHSSGKSMAKVAEELQVSQASINNWIQNAKKNEGTVSDRGAGNYASDEAKEIAQLKKELRDAQAAIDILKKAMSILND</sequence>
<dbReference type="RefSeq" id="WP_212696339.1">
    <property type="nucleotide sequence ID" value="NZ_CP058649.1"/>
</dbReference>
<accession>A0A8J8MG71</accession>
<feature type="coiled-coil region" evidence="1">
    <location>
        <begin position="65"/>
        <end position="92"/>
    </location>
</feature>
<dbReference type="InterPro" id="IPR009057">
    <property type="entry name" value="Homeodomain-like_sf"/>
</dbReference>
<dbReference type="InterPro" id="IPR051839">
    <property type="entry name" value="RD_transcriptional_regulator"/>
</dbReference>